<dbReference type="EMBL" id="BRZM01000162">
    <property type="protein sequence ID" value="GLD69000.1"/>
    <property type="molecule type" value="Genomic_DNA"/>
</dbReference>
<gene>
    <name evidence="3" type="ORF">AKAME5_002031300</name>
</gene>
<feature type="compositionally biased region" description="Basic and acidic residues" evidence="1">
    <location>
        <begin position="308"/>
        <end position="322"/>
    </location>
</feature>
<feature type="region of interest" description="Disordered" evidence="1">
    <location>
        <begin position="1"/>
        <end position="30"/>
    </location>
</feature>
<organism evidence="3 4">
    <name type="scientific">Lates japonicus</name>
    <name type="common">Japanese lates</name>
    <dbReference type="NCBI Taxonomy" id="270547"/>
    <lineage>
        <taxon>Eukaryota</taxon>
        <taxon>Metazoa</taxon>
        <taxon>Chordata</taxon>
        <taxon>Craniata</taxon>
        <taxon>Vertebrata</taxon>
        <taxon>Euteleostomi</taxon>
        <taxon>Actinopterygii</taxon>
        <taxon>Neopterygii</taxon>
        <taxon>Teleostei</taxon>
        <taxon>Neoteleostei</taxon>
        <taxon>Acanthomorphata</taxon>
        <taxon>Carangaria</taxon>
        <taxon>Carangaria incertae sedis</taxon>
        <taxon>Centropomidae</taxon>
        <taxon>Lates</taxon>
    </lineage>
</organism>
<dbReference type="InterPro" id="IPR036034">
    <property type="entry name" value="PDZ_sf"/>
</dbReference>
<feature type="compositionally biased region" description="Polar residues" evidence="1">
    <location>
        <begin position="101"/>
        <end position="120"/>
    </location>
</feature>
<feature type="compositionally biased region" description="Polar residues" evidence="1">
    <location>
        <begin position="1"/>
        <end position="24"/>
    </location>
</feature>
<name>A0AAD3RIB1_LATJO</name>
<keyword evidence="4" id="KW-1185">Reference proteome</keyword>
<dbReference type="Proteomes" id="UP001279410">
    <property type="component" value="Unassembled WGS sequence"/>
</dbReference>
<accession>A0AAD3RIB1</accession>
<feature type="region of interest" description="Disordered" evidence="1">
    <location>
        <begin position="213"/>
        <end position="322"/>
    </location>
</feature>
<sequence length="322" mass="33547">MSNGLSTEQEPGSTSPWKQKQSSIPPAGMCARGPVLLEIGRLKAASWISSRHNSQGSQLSHVSGNSSGIVAPPLTQTPTSPDPPTSDPPTTTSAGPPPPLNNNMKSPTDVTSSSANSTGADTGVRTVEITRRGGKGSPLGDIPIFIAMIQANGVAAKTHRLKVGDRIVSINGQSVDGVTHSEVVAMLKNSYGNISLQVVADTNISAIATQVESLSSSSGLSVNTDPHTTEPEGPRPRSISLEKGSEGLGFSIVGGVRQSTRRPADLRQDRLQQGSGGGGRASETRRSDPTDSEDDRDEGFNGGTVYDPEEKKGSVGDWTEMR</sequence>
<evidence type="ECO:0000256" key="1">
    <source>
        <dbReference type="SAM" id="MobiDB-lite"/>
    </source>
</evidence>
<dbReference type="SMART" id="SM00228">
    <property type="entry name" value="PDZ"/>
    <property type="match status" value="1"/>
</dbReference>
<feature type="domain" description="PDZ" evidence="2">
    <location>
        <begin position="129"/>
        <end position="202"/>
    </location>
</feature>
<feature type="compositionally biased region" description="Polar residues" evidence="1">
    <location>
        <begin position="48"/>
        <end position="68"/>
    </location>
</feature>
<evidence type="ECO:0000259" key="2">
    <source>
        <dbReference type="PROSITE" id="PS50106"/>
    </source>
</evidence>
<feature type="region of interest" description="Disordered" evidence="1">
    <location>
        <begin position="48"/>
        <end position="135"/>
    </location>
</feature>
<evidence type="ECO:0000313" key="3">
    <source>
        <dbReference type="EMBL" id="GLD69000.1"/>
    </source>
</evidence>
<dbReference type="AlphaFoldDB" id="A0AAD3RIB1"/>
<evidence type="ECO:0000313" key="4">
    <source>
        <dbReference type="Proteomes" id="UP001279410"/>
    </source>
</evidence>
<dbReference type="PANTHER" id="PTHR19964">
    <property type="entry name" value="MULTIPLE PDZ DOMAIN PROTEIN"/>
    <property type="match status" value="1"/>
</dbReference>
<dbReference type="PANTHER" id="PTHR19964:SF92">
    <property type="entry name" value="PATJ HOMOLOG"/>
    <property type="match status" value="1"/>
</dbReference>
<proteinExistence type="predicted"/>
<dbReference type="PROSITE" id="PS50106">
    <property type="entry name" value="PDZ"/>
    <property type="match status" value="1"/>
</dbReference>
<protein>
    <submittedName>
        <fullName evidence="3">InaD-like protein isoform X1</fullName>
    </submittedName>
</protein>
<dbReference type="Gene3D" id="2.30.42.10">
    <property type="match status" value="2"/>
</dbReference>
<dbReference type="InterPro" id="IPR001478">
    <property type="entry name" value="PDZ"/>
</dbReference>
<dbReference type="SUPFAM" id="SSF50156">
    <property type="entry name" value="PDZ domain-like"/>
    <property type="match status" value="1"/>
</dbReference>
<dbReference type="Pfam" id="PF00595">
    <property type="entry name" value="PDZ"/>
    <property type="match status" value="1"/>
</dbReference>
<reference evidence="3" key="1">
    <citation type="submission" date="2022-08" db="EMBL/GenBank/DDBJ databases">
        <title>Genome sequencing of akame (Lates japonicus).</title>
        <authorList>
            <person name="Hashiguchi Y."/>
            <person name="Takahashi H."/>
        </authorList>
    </citation>
    <scope>NUCLEOTIDE SEQUENCE</scope>
    <source>
        <strain evidence="3">Kochi</strain>
    </source>
</reference>
<comment type="caution">
    <text evidence="3">The sequence shown here is derived from an EMBL/GenBank/DDBJ whole genome shotgun (WGS) entry which is preliminary data.</text>
</comment>
<dbReference type="InterPro" id="IPR051342">
    <property type="entry name" value="PDZ_scaffold"/>
</dbReference>